<name>A0A835V5C6_VANPL</name>
<reference evidence="1 2" key="1">
    <citation type="journal article" date="2020" name="Nat. Food">
        <title>A phased Vanilla planifolia genome enables genetic improvement of flavour and production.</title>
        <authorList>
            <person name="Hasing T."/>
            <person name="Tang H."/>
            <person name="Brym M."/>
            <person name="Khazi F."/>
            <person name="Huang T."/>
            <person name="Chambers A.H."/>
        </authorList>
    </citation>
    <scope>NUCLEOTIDE SEQUENCE [LARGE SCALE GENOMIC DNA]</scope>
    <source>
        <tissue evidence="1">Leaf</tissue>
    </source>
</reference>
<keyword evidence="2" id="KW-1185">Reference proteome</keyword>
<organism evidence="1 2">
    <name type="scientific">Vanilla planifolia</name>
    <name type="common">Vanilla</name>
    <dbReference type="NCBI Taxonomy" id="51239"/>
    <lineage>
        <taxon>Eukaryota</taxon>
        <taxon>Viridiplantae</taxon>
        <taxon>Streptophyta</taxon>
        <taxon>Embryophyta</taxon>
        <taxon>Tracheophyta</taxon>
        <taxon>Spermatophyta</taxon>
        <taxon>Magnoliopsida</taxon>
        <taxon>Liliopsida</taxon>
        <taxon>Asparagales</taxon>
        <taxon>Orchidaceae</taxon>
        <taxon>Vanilloideae</taxon>
        <taxon>Vanilleae</taxon>
        <taxon>Vanilla</taxon>
    </lineage>
</organism>
<comment type="caution">
    <text evidence="1">The sequence shown here is derived from an EMBL/GenBank/DDBJ whole genome shotgun (WGS) entry which is preliminary data.</text>
</comment>
<protein>
    <submittedName>
        <fullName evidence="1">Uncharacterized protein</fullName>
    </submittedName>
</protein>
<dbReference type="OrthoDB" id="1911901at2759"/>
<gene>
    <name evidence="1" type="ORF">HPP92_008394</name>
</gene>
<evidence type="ECO:0000313" key="1">
    <source>
        <dbReference type="EMBL" id="KAG0484315.1"/>
    </source>
</evidence>
<accession>A0A835V5C6</accession>
<dbReference type="EMBL" id="JADCNL010000004">
    <property type="protein sequence ID" value="KAG0484315.1"/>
    <property type="molecule type" value="Genomic_DNA"/>
</dbReference>
<proteinExistence type="predicted"/>
<evidence type="ECO:0000313" key="2">
    <source>
        <dbReference type="Proteomes" id="UP000636800"/>
    </source>
</evidence>
<dbReference type="AlphaFoldDB" id="A0A835V5C6"/>
<sequence length="50" mass="5706">MDPQLLENLVGNLTKVVTLEMMKLRVPMDVKPDKEAVKGERLHELYVGNL</sequence>
<dbReference type="Proteomes" id="UP000636800">
    <property type="component" value="Unassembled WGS sequence"/>
</dbReference>